<gene>
    <name evidence="1" type="ORF">WKV44_00940</name>
</gene>
<dbReference type="Gene3D" id="3.90.1720.10">
    <property type="entry name" value="endopeptidase domain like (from Nostoc punctiforme)"/>
    <property type="match status" value="1"/>
</dbReference>
<comment type="caution">
    <text evidence="1">The sequence shown here is derived from an EMBL/GenBank/DDBJ whole genome shotgun (WGS) entry which is preliminary data.</text>
</comment>
<keyword evidence="2" id="KW-1185">Reference proteome</keyword>
<proteinExistence type="predicted"/>
<sequence>MKKKTARREPLSKIFFGKKQVQWFCARFMGYKGEIRVLIVLLMLLLFSSCTSISKAGWQWPDQSQVSTKEPVCVIAPQNSKTAQDNSIISHFSNKKASFQEFPSPTTDIQRKLLEEAKKLLGKNTVDVRGRHFNLDCTGVVLGIYYGAGIDLSAEFPNYSGNGVKRLYEILKDRNLLYTTRYPQPGDLIFWDNTYDANGNGRFDDYLTHVGMVMETRPDGTIIYIHHHLRKGIVLEQMNLNDPDTYTIEKDGKTLIINSPMRRKGDPRAQGKWLASQLTRDFAQAYKYK</sequence>
<organism evidence="1 2">
    <name type="scientific">Rarispira pelagica</name>
    <dbReference type="NCBI Taxonomy" id="3141764"/>
    <lineage>
        <taxon>Bacteria</taxon>
        <taxon>Pseudomonadati</taxon>
        <taxon>Spirochaetota</taxon>
        <taxon>Spirochaetia</taxon>
        <taxon>Winmispirales</taxon>
        <taxon>Winmispiraceae</taxon>
        <taxon>Rarispira</taxon>
    </lineage>
</organism>
<evidence type="ECO:0000313" key="1">
    <source>
        <dbReference type="EMBL" id="MEM5947103.1"/>
    </source>
</evidence>
<dbReference type="RefSeq" id="WP_420068556.1">
    <property type="nucleotide sequence ID" value="NZ_JBCHKQ010000001.1"/>
</dbReference>
<reference evidence="1 2" key="1">
    <citation type="submission" date="2024-03" db="EMBL/GenBank/DDBJ databases">
        <title>Ignisphaera cupida sp. nov., a hyperthermophilic hydrolytic archaeon from a hot spring of Kamchatka, and proposal of Ignisphaeraceae fam. nov.</title>
        <authorList>
            <person name="Podosokorskaya O.A."/>
            <person name="Elcheninov A.G."/>
            <person name="Maltseva A.I."/>
            <person name="Zayulina K.S."/>
            <person name="Novikov A."/>
            <person name="Merkel A.Y."/>
        </authorList>
    </citation>
    <scope>NUCLEOTIDE SEQUENCE [LARGE SCALE GENOMIC DNA]</scope>
    <source>
        <strain evidence="1 2">38H-sp</strain>
    </source>
</reference>
<dbReference type="Proteomes" id="UP001466331">
    <property type="component" value="Unassembled WGS sequence"/>
</dbReference>
<dbReference type="SUPFAM" id="SSF54001">
    <property type="entry name" value="Cysteine proteinases"/>
    <property type="match status" value="1"/>
</dbReference>
<protein>
    <submittedName>
        <fullName evidence="1">CHAP domain-containing protein</fullName>
    </submittedName>
</protein>
<evidence type="ECO:0000313" key="2">
    <source>
        <dbReference type="Proteomes" id="UP001466331"/>
    </source>
</evidence>
<accession>A0ABU9U8V5</accession>
<dbReference type="InterPro" id="IPR038765">
    <property type="entry name" value="Papain-like_cys_pep_sf"/>
</dbReference>
<name>A0ABU9U8V5_9SPIR</name>
<dbReference type="EMBL" id="JBCHKQ010000001">
    <property type="protein sequence ID" value="MEM5947103.1"/>
    <property type="molecule type" value="Genomic_DNA"/>
</dbReference>